<keyword evidence="5" id="KW-1185">Reference proteome</keyword>
<feature type="domain" description="CCT" evidence="3">
    <location>
        <begin position="10"/>
        <end position="32"/>
    </location>
</feature>
<sequence>MHIFNQNITYHYACRKRLADGRARVKGRFVSNSGSGGNEDDIAAHEPPSMTSTLVNNNDNSDAAATRMVPVPEWWPEMQEGLACRDEIEISMSVNLHLCDANDMELIAAYVGVSSIDLCAYLHRPPPPSP</sequence>
<dbReference type="GO" id="GO:0005634">
    <property type="term" value="C:nucleus"/>
    <property type="evidence" value="ECO:0007669"/>
    <property type="project" value="UniProtKB-SubCell"/>
</dbReference>
<dbReference type="Proteomes" id="UP000032180">
    <property type="component" value="Chromosome 11"/>
</dbReference>
<evidence type="ECO:0000313" key="5">
    <source>
        <dbReference type="Proteomes" id="UP000032180"/>
    </source>
</evidence>
<comment type="subcellular location">
    <subcellularLocation>
        <location evidence="1">Nucleus</location>
    </subcellularLocation>
</comment>
<name>A0A0D9XN21_9ORYZ</name>
<dbReference type="InterPro" id="IPR010402">
    <property type="entry name" value="CCT_domain"/>
</dbReference>
<evidence type="ECO:0000259" key="3">
    <source>
        <dbReference type="Pfam" id="PF06203"/>
    </source>
</evidence>
<proteinExistence type="predicted"/>
<dbReference type="HOGENOM" id="CLU_099614_0_0_1"/>
<protein>
    <recommendedName>
        <fullName evidence="3">CCT domain-containing protein</fullName>
    </recommendedName>
</protein>
<organism evidence="4 5">
    <name type="scientific">Leersia perrieri</name>
    <dbReference type="NCBI Taxonomy" id="77586"/>
    <lineage>
        <taxon>Eukaryota</taxon>
        <taxon>Viridiplantae</taxon>
        <taxon>Streptophyta</taxon>
        <taxon>Embryophyta</taxon>
        <taxon>Tracheophyta</taxon>
        <taxon>Spermatophyta</taxon>
        <taxon>Magnoliopsida</taxon>
        <taxon>Liliopsida</taxon>
        <taxon>Poales</taxon>
        <taxon>Poaceae</taxon>
        <taxon>BOP clade</taxon>
        <taxon>Oryzoideae</taxon>
        <taxon>Oryzeae</taxon>
        <taxon>Oryzinae</taxon>
        <taxon>Leersia</taxon>
    </lineage>
</organism>
<reference evidence="4" key="3">
    <citation type="submission" date="2015-04" db="UniProtKB">
        <authorList>
            <consortium name="EnsemblPlants"/>
        </authorList>
    </citation>
    <scope>IDENTIFICATION</scope>
</reference>
<reference evidence="4 5" key="1">
    <citation type="submission" date="2012-08" db="EMBL/GenBank/DDBJ databases">
        <title>Oryza genome evolution.</title>
        <authorList>
            <person name="Wing R.A."/>
        </authorList>
    </citation>
    <scope>NUCLEOTIDE SEQUENCE</scope>
</reference>
<evidence type="ECO:0000313" key="4">
    <source>
        <dbReference type="EnsemblPlants" id="LPERR11G00100.6"/>
    </source>
</evidence>
<keyword evidence="2" id="KW-0539">Nucleus</keyword>
<evidence type="ECO:0000256" key="2">
    <source>
        <dbReference type="ARBA" id="ARBA00023242"/>
    </source>
</evidence>
<dbReference type="EnsemblPlants" id="LPERR11G00100.6">
    <property type="protein sequence ID" value="LPERR11G00100.6"/>
    <property type="gene ID" value="LPERR11G00100"/>
</dbReference>
<reference evidence="5" key="2">
    <citation type="submission" date="2013-12" db="EMBL/GenBank/DDBJ databases">
        <authorList>
            <person name="Yu Y."/>
            <person name="Lee S."/>
            <person name="de Baynast K."/>
            <person name="Wissotski M."/>
            <person name="Liu L."/>
            <person name="Talag J."/>
            <person name="Goicoechea J."/>
            <person name="Angelova A."/>
            <person name="Jetty R."/>
            <person name="Kudrna D."/>
            <person name="Golser W."/>
            <person name="Rivera L."/>
            <person name="Zhang J."/>
            <person name="Wing R."/>
        </authorList>
    </citation>
    <scope>NUCLEOTIDE SEQUENCE</scope>
</reference>
<dbReference type="AlphaFoldDB" id="A0A0D9XN21"/>
<dbReference type="Gramene" id="LPERR11G00100.6">
    <property type="protein sequence ID" value="LPERR11G00100.6"/>
    <property type="gene ID" value="LPERR11G00100"/>
</dbReference>
<accession>A0A0D9XN21</accession>
<dbReference type="Pfam" id="PF06203">
    <property type="entry name" value="CCT"/>
    <property type="match status" value="1"/>
</dbReference>
<evidence type="ECO:0000256" key="1">
    <source>
        <dbReference type="ARBA" id="ARBA00004123"/>
    </source>
</evidence>